<dbReference type="Proteomes" id="UP001141327">
    <property type="component" value="Unassembled WGS sequence"/>
</dbReference>
<feature type="region of interest" description="Disordered" evidence="1">
    <location>
        <begin position="168"/>
        <end position="190"/>
    </location>
</feature>
<name>A0ABQ8UXI4_9EUKA</name>
<gene>
    <name evidence="4" type="ORF">PAPYR_1268</name>
</gene>
<dbReference type="InterPro" id="IPR036047">
    <property type="entry name" value="F-box-like_dom_sf"/>
</dbReference>
<dbReference type="Pfam" id="PF19037">
    <property type="entry name" value="Fuz_longin_2"/>
    <property type="match status" value="1"/>
</dbReference>
<dbReference type="SUPFAM" id="SSF64356">
    <property type="entry name" value="SNARE-like"/>
    <property type="match status" value="1"/>
</dbReference>
<feature type="compositionally biased region" description="Pro residues" evidence="1">
    <location>
        <begin position="338"/>
        <end position="351"/>
    </location>
</feature>
<keyword evidence="5" id="KW-1185">Reference proteome</keyword>
<feature type="compositionally biased region" description="Pro residues" evidence="1">
    <location>
        <begin position="727"/>
        <end position="754"/>
    </location>
</feature>
<dbReference type="PANTHER" id="PTHR13027:SF7">
    <property type="entry name" value="VACUOLAR FUSION PROTEIN MON1 HOMOLOG"/>
    <property type="match status" value="1"/>
</dbReference>
<proteinExistence type="predicted"/>
<dbReference type="EMBL" id="JAPMOS010000004">
    <property type="protein sequence ID" value="KAJ4462094.1"/>
    <property type="molecule type" value="Genomic_DNA"/>
</dbReference>
<dbReference type="Pfam" id="PF19036">
    <property type="entry name" value="Fuz_longin_1"/>
    <property type="match status" value="1"/>
</dbReference>
<feature type="region of interest" description="Disordered" evidence="1">
    <location>
        <begin position="322"/>
        <end position="427"/>
    </location>
</feature>
<feature type="compositionally biased region" description="Low complexity" evidence="1">
    <location>
        <begin position="358"/>
        <end position="390"/>
    </location>
</feature>
<dbReference type="PANTHER" id="PTHR13027">
    <property type="entry name" value="SAND PROTEIN-RELATED"/>
    <property type="match status" value="1"/>
</dbReference>
<feature type="region of interest" description="Disordered" evidence="1">
    <location>
        <begin position="719"/>
        <end position="761"/>
    </location>
</feature>
<evidence type="ECO:0000259" key="2">
    <source>
        <dbReference type="Pfam" id="PF19036"/>
    </source>
</evidence>
<evidence type="ECO:0000313" key="5">
    <source>
        <dbReference type="Proteomes" id="UP001141327"/>
    </source>
</evidence>
<evidence type="ECO:0000313" key="4">
    <source>
        <dbReference type="EMBL" id="KAJ4462094.1"/>
    </source>
</evidence>
<feature type="compositionally biased region" description="Acidic residues" evidence="1">
    <location>
        <begin position="172"/>
        <end position="185"/>
    </location>
</feature>
<feature type="domain" description="FUZ/MON1/HPS1 second Longin" evidence="3">
    <location>
        <begin position="590"/>
        <end position="661"/>
    </location>
</feature>
<protein>
    <submittedName>
        <fullName evidence="4">Vacuolar fusion protein MON1 A</fullName>
    </submittedName>
</protein>
<evidence type="ECO:0000259" key="3">
    <source>
        <dbReference type="Pfam" id="PF19037"/>
    </source>
</evidence>
<reference evidence="4" key="1">
    <citation type="journal article" date="2022" name="bioRxiv">
        <title>Genomics of Preaxostyla Flagellates Illuminates Evolutionary Transitions and the Path Towards Mitochondrial Loss.</title>
        <authorList>
            <person name="Novak L.V.F."/>
            <person name="Treitli S.C."/>
            <person name="Pyrih J."/>
            <person name="Halakuc P."/>
            <person name="Pipaliya S.V."/>
            <person name="Vacek V."/>
            <person name="Brzon O."/>
            <person name="Soukal P."/>
            <person name="Eme L."/>
            <person name="Dacks J.B."/>
            <person name="Karnkowska A."/>
            <person name="Elias M."/>
            <person name="Hampl V."/>
        </authorList>
    </citation>
    <scope>NUCLEOTIDE SEQUENCE</scope>
    <source>
        <strain evidence="4">RCP-MX</strain>
    </source>
</reference>
<evidence type="ECO:0000256" key="1">
    <source>
        <dbReference type="SAM" id="MobiDB-lite"/>
    </source>
</evidence>
<dbReference type="InterPro" id="IPR043971">
    <property type="entry name" value="FUZ/MON1/HPS1_longin_2"/>
</dbReference>
<dbReference type="InterPro" id="IPR011012">
    <property type="entry name" value="Longin-like_dom_sf"/>
</dbReference>
<organism evidence="4 5">
    <name type="scientific">Paratrimastix pyriformis</name>
    <dbReference type="NCBI Taxonomy" id="342808"/>
    <lineage>
        <taxon>Eukaryota</taxon>
        <taxon>Metamonada</taxon>
        <taxon>Preaxostyla</taxon>
        <taxon>Paratrimastigidae</taxon>
        <taxon>Paratrimastix</taxon>
    </lineage>
</organism>
<dbReference type="PRINTS" id="PR01546">
    <property type="entry name" value="YEAST73DUF"/>
</dbReference>
<feature type="compositionally biased region" description="Low complexity" evidence="1">
    <location>
        <begin position="397"/>
        <end position="406"/>
    </location>
</feature>
<comment type="caution">
    <text evidence="4">The sequence shown here is derived from an EMBL/GenBank/DDBJ whole genome shotgun (WGS) entry which is preliminary data.</text>
</comment>
<accession>A0ABQ8UXI4</accession>
<dbReference type="InterPro" id="IPR043972">
    <property type="entry name" value="FUZ/MON1/HPS1_longin_1"/>
</dbReference>
<dbReference type="SUPFAM" id="SSF81383">
    <property type="entry name" value="F-box domain"/>
    <property type="match status" value="1"/>
</dbReference>
<dbReference type="InterPro" id="IPR004353">
    <property type="entry name" value="Mon1"/>
</dbReference>
<sequence>MATFCELPVEIISTILSFLDPDVLGQVCLASQIFFTAGWHSDFVWAAIARRRGLTKSDEEKWFDIVKNAASVKFVPCDWVDISAKNRRVTWKSDVSATVFVFPPVSSGVWRGLFQFDSAPDSHPDDFAVGWSSTGVLPNDYLGNDRTSIDWNCCGELFGCAARCDSQSPDRAEEDGGDADPEDDSQNPHVEPFQLGDIVAVELDMVIHQARFFKGPDRDHLAPVGTAPFPASWTKCHLGPGHILASRRCLDEEETFAGSAKAPWLDLAGLADLDVLCMVWILEGCHVTDGAEMIGGHGDEHDDEGEIEGDNLAGMNIFYGQFEPNSLRDDPSSQTLVSPPPSDGTLPPNPTPHNDTLAPSASAVPIPVPSGEGAPPSEPLEAPASATSSVPVPPSSTPAASDASGPTPSPSPAPSSSPDGPQGFSTVPLDFAEEANAARKRAHKYEEDHSMASWALHKKHMFILTSAAKPVFSRWGDEDKLSGFFCVLQALVSFTNSHHDDCLRSIVAGDHTFVFYIEDPLYLVAVARTGESEMQLRIQLHFLMSEMLSILSSSFKNRLKKQPNFDLRKLLGGTEMNITNYIRRMDRDPNLLILLNFVHSPALQRQQESFAPICLPKFAPKGILQSYVRYFDTATFGPNTCLLLITDQIDQNMFFALQQYALRNPSKNPPMLRLREELIRAPSYALSALIYQQQQLQTPQLRHFLYCSNAHRQWTGPALEVPTAGKAPPPGSPLACSPPPSHAHPRTHPAPVPAQAPYNSKESQRRLFRLYEGLHSRMWSDRMYACNHSQVPALTRPHT</sequence>
<feature type="domain" description="FUZ/MON1/HPS1 first Longin" evidence="2">
    <location>
        <begin position="459"/>
        <end position="579"/>
    </location>
</feature>